<keyword evidence="1" id="KW-0472">Membrane</keyword>
<keyword evidence="1" id="KW-0812">Transmembrane</keyword>
<comment type="caution">
    <text evidence="2">The sequence shown here is derived from an EMBL/GenBank/DDBJ whole genome shotgun (WGS) entry which is preliminary data.</text>
</comment>
<dbReference type="Proteomes" id="UP000676565">
    <property type="component" value="Unassembled WGS sequence"/>
</dbReference>
<accession>A0ABS5BYK2</accession>
<feature type="transmembrane region" description="Helical" evidence="1">
    <location>
        <begin position="20"/>
        <end position="42"/>
    </location>
</feature>
<reference evidence="2 3" key="1">
    <citation type="submission" date="2021-04" db="EMBL/GenBank/DDBJ databases">
        <authorList>
            <person name="Ivanova A."/>
        </authorList>
    </citation>
    <scope>NUCLEOTIDE SEQUENCE [LARGE SCALE GENOMIC DNA]</scope>
    <source>
        <strain evidence="2 3">G18</strain>
    </source>
</reference>
<proteinExistence type="predicted"/>
<evidence type="ECO:0000313" key="2">
    <source>
        <dbReference type="EMBL" id="MBP3958325.1"/>
    </source>
</evidence>
<name>A0ABS5BYK2_9BACT</name>
<keyword evidence="1" id="KW-1133">Transmembrane helix</keyword>
<dbReference type="EMBL" id="JAGKQQ010000001">
    <property type="protein sequence ID" value="MBP3958325.1"/>
    <property type="molecule type" value="Genomic_DNA"/>
</dbReference>
<evidence type="ECO:0000313" key="3">
    <source>
        <dbReference type="Proteomes" id="UP000676565"/>
    </source>
</evidence>
<keyword evidence="3" id="KW-1185">Reference proteome</keyword>
<organism evidence="2 3">
    <name type="scientific">Gemmata palustris</name>
    <dbReference type="NCBI Taxonomy" id="2822762"/>
    <lineage>
        <taxon>Bacteria</taxon>
        <taxon>Pseudomonadati</taxon>
        <taxon>Planctomycetota</taxon>
        <taxon>Planctomycetia</taxon>
        <taxon>Gemmatales</taxon>
        <taxon>Gemmataceae</taxon>
        <taxon>Gemmata</taxon>
    </lineage>
</organism>
<gene>
    <name evidence="2" type="ORF">J8F10_24010</name>
</gene>
<sequence>MKTSFADRINYAEVRRAKPIEFSFVEECVLCGLVAAGMFHFVTSIPL</sequence>
<protein>
    <submittedName>
        <fullName evidence="2">Uncharacterized protein</fullName>
    </submittedName>
</protein>
<evidence type="ECO:0000256" key="1">
    <source>
        <dbReference type="SAM" id="Phobius"/>
    </source>
</evidence>
<dbReference type="RefSeq" id="WP_210658198.1">
    <property type="nucleotide sequence ID" value="NZ_JAGKQQ010000001.1"/>
</dbReference>